<evidence type="ECO:0000313" key="2">
    <source>
        <dbReference type="EMBL" id="UPL49877.1"/>
    </source>
</evidence>
<reference evidence="2 3" key="1">
    <citation type="submission" date="2022-04" db="EMBL/GenBank/DDBJ databases">
        <title>Hymenobacter sp. isolated from the air.</title>
        <authorList>
            <person name="Won M."/>
            <person name="Lee C.-M."/>
            <person name="Woen H.-Y."/>
            <person name="Kwon S.-W."/>
        </authorList>
    </citation>
    <scope>NUCLEOTIDE SEQUENCE [LARGE SCALE GENOMIC DNA]</scope>
    <source>
        <strain evidence="3">5516 S-25</strain>
    </source>
</reference>
<feature type="domain" description="Immunity protein 63" evidence="1">
    <location>
        <begin position="39"/>
        <end position="114"/>
    </location>
</feature>
<gene>
    <name evidence="2" type="ORF">MWH26_02930</name>
</gene>
<evidence type="ECO:0000313" key="3">
    <source>
        <dbReference type="Proteomes" id="UP000829647"/>
    </source>
</evidence>
<dbReference type="EMBL" id="CP095848">
    <property type="protein sequence ID" value="UPL49877.1"/>
    <property type="molecule type" value="Genomic_DNA"/>
</dbReference>
<keyword evidence="3" id="KW-1185">Reference proteome</keyword>
<dbReference type="Pfam" id="PF15599">
    <property type="entry name" value="Imm63"/>
    <property type="match status" value="1"/>
</dbReference>
<proteinExistence type="predicted"/>
<dbReference type="RefSeq" id="WP_247975980.1">
    <property type="nucleotide sequence ID" value="NZ_CP095848.1"/>
</dbReference>
<evidence type="ECO:0000259" key="1">
    <source>
        <dbReference type="Pfam" id="PF15599"/>
    </source>
</evidence>
<dbReference type="Proteomes" id="UP000829647">
    <property type="component" value="Chromosome"/>
</dbReference>
<sequence>MEALVRSLGELILAPPYLLPTFGYNEDFARPEVRVDAAGYHFIIVERGQELQHAITLDLRELLLWIFKGVTFSMAGQYELENRIERQDCRILLFAKQVELLKQIDPVFAHQQEARLQKLLQKRPTDFDN</sequence>
<dbReference type="InterPro" id="IPR028952">
    <property type="entry name" value="Imm63"/>
</dbReference>
<protein>
    <submittedName>
        <fullName evidence="2">Immunity 63 family protein</fullName>
    </submittedName>
</protein>
<accession>A0ABY4JDL8</accession>
<organism evidence="2 3">
    <name type="scientific">Hymenobacter sublimis</name>
    <dbReference type="NCBI Taxonomy" id="2933777"/>
    <lineage>
        <taxon>Bacteria</taxon>
        <taxon>Pseudomonadati</taxon>
        <taxon>Bacteroidota</taxon>
        <taxon>Cytophagia</taxon>
        <taxon>Cytophagales</taxon>
        <taxon>Hymenobacteraceae</taxon>
        <taxon>Hymenobacter</taxon>
    </lineage>
</organism>
<name>A0ABY4JDL8_9BACT</name>